<protein>
    <recommendedName>
        <fullName evidence="5">HhH-GPD domain-containing protein</fullName>
    </recommendedName>
</protein>
<reference evidence="4" key="1">
    <citation type="submission" date="2023-01" db="EMBL/GenBank/DDBJ databases">
        <title>Key to firefly adult light organ development and bioluminescence: homeobox transcription factors regulate luciferase expression and transportation to peroxisome.</title>
        <authorList>
            <person name="Fu X."/>
        </authorList>
    </citation>
    <scope>NUCLEOTIDE SEQUENCE [LARGE SCALE GENOMIC DNA]</scope>
</reference>
<comment type="caution">
    <text evidence="3">The sequence shown here is derived from an EMBL/GenBank/DDBJ whole genome shotgun (WGS) entry which is preliminary data.</text>
</comment>
<dbReference type="InterPro" id="IPR011257">
    <property type="entry name" value="DNA_glycosylase"/>
</dbReference>
<dbReference type="PANTHER" id="PTHR15074">
    <property type="entry name" value="METHYL-CPG-BINDING PROTEIN"/>
    <property type="match status" value="1"/>
</dbReference>
<evidence type="ECO:0008006" key="5">
    <source>
        <dbReference type="Google" id="ProtNLM"/>
    </source>
</evidence>
<accession>A0AAN7PVJ6</accession>
<dbReference type="GO" id="GO:0005634">
    <property type="term" value="C:nucleus"/>
    <property type="evidence" value="ECO:0007669"/>
    <property type="project" value="UniProtKB-SubCell"/>
</dbReference>
<comment type="subcellular location">
    <subcellularLocation>
        <location evidence="1">Nucleus</location>
    </subcellularLocation>
</comment>
<dbReference type="SUPFAM" id="SSF48150">
    <property type="entry name" value="DNA-glycosylase"/>
    <property type="match status" value="1"/>
</dbReference>
<evidence type="ECO:0000256" key="2">
    <source>
        <dbReference type="ARBA" id="ARBA00023242"/>
    </source>
</evidence>
<name>A0AAN7PVJ6_9COLE</name>
<evidence type="ECO:0000256" key="1">
    <source>
        <dbReference type="ARBA" id="ARBA00004123"/>
    </source>
</evidence>
<sequence length="201" mass="23829">MSKRTIVLSRYFEENVQLVAGMCTKCYEEAEVKVVGVNRAFLRQARKACVGKKREWVAPRSPHNLIEESFDDAWSLLTATIFLNKTSGAIAKPRLDEFLRDYPNPHEVLCKRPEDLEVYFRELGLFKKRSEQIWRMSHDYVHKPWKKPRELYGIGKYGEDAYRIFILGDLTAEPTDRYLRIYLDWVKIKLKQDRDFFADRS</sequence>
<gene>
    <name evidence="3" type="ORF">RN001_011030</name>
</gene>
<evidence type="ECO:0000313" key="4">
    <source>
        <dbReference type="Proteomes" id="UP001353858"/>
    </source>
</evidence>
<keyword evidence="4" id="KW-1185">Reference proteome</keyword>
<organism evidence="3 4">
    <name type="scientific">Aquatica leii</name>
    <dbReference type="NCBI Taxonomy" id="1421715"/>
    <lineage>
        <taxon>Eukaryota</taxon>
        <taxon>Metazoa</taxon>
        <taxon>Ecdysozoa</taxon>
        <taxon>Arthropoda</taxon>
        <taxon>Hexapoda</taxon>
        <taxon>Insecta</taxon>
        <taxon>Pterygota</taxon>
        <taxon>Neoptera</taxon>
        <taxon>Endopterygota</taxon>
        <taxon>Coleoptera</taxon>
        <taxon>Polyphaga</taxon>
        <taxon>Elateriformia</taxon>
        <taxon>Elateroidea</taxon>
        <taxon>Lampyridae</taxon>
        <taxon>Luciolinae</taxon>
        <taxon>Aquatica</taxon>
    </lineage>
</organism>
<dbReference type="GO" id="GO:0003824">
    <property type="term" value="F:catalytic activity"/>
    <property type="evidence" value="ECO:0007669"/>
    <property type="project" value="InterPro"/>
</dbReference>
<dbReference type="Gene3D" id="1.10.340.30">
    <property type="entry name" value="Hypothetical protein, domain 2"/>
    <property type="match status" value="1"/>
</dbReference>
<dbReference type="AlphaFoldDB" id="A0AAN7PVJ6"/>
<dbReference type="Proteomes" id="UP001353858">
    <property type="component" value="Unassembled WGS sequence"/>
</dbReference>
<proteinExistence type="predicted"/>
<keyword evidence="2" id="KW-0539">Nucleus</keyword>
<dbReference type="GO" id="GO:0006281">
    <property type="term" value="P:DNA repair"/>
    <property type="evidence" value="ECO:0007669"/>
    <property type="project" value="InterPro"/>
</dbReference>
<dbReference type="PANTHER" id="PTHR15074:SF0">
    <property type="entry name" value="METHYL-CPG-BINDING DOMAIN PROTEIN 4-LIKE PROTEIN"/>
    <property type="match status" value="1"/>
</dbReference>
<dbReference type="InterPro" id="IPR045138">
    <property type="entry name" value="MeCP2/MBD4"/>
</dbReference>
<dbReference type="EMBL" id="JARPUR010000004">
    <property type="protein sequence ID" value="KAK4878524.1"/>
    <property type="molecule type" value="Genomic_DNA"/>
</dbReference>
<evidence type="ECO:0000313" key="3">
    <source>
        <dbReference type="EMBL" id="KAK4878524.1"/>
    </source>
</evidence>
<dbReference type="GO" id="GO:0003677">
    <property type="term" value="F:DNA binding"/>
    <property type="evidence" value="ECO:0007669"/>
    <property type="project" value="InterPro"/>
</dbReference>